<reference evidence="5 6" key="4">
    <citation type="journal article" date="2011" name="BMC Genomics">
        <title>RNA-Seq improves annotation of protein-coding genes in the cucumber genome.</title>
        <authorList>
            <person name="Li Z."/>
            <person name="Zhang Z."/>
            <person name="Yan P."/>
            <person name="Huang S."/>
            <person name="Fei Z."/>
            <person name="Lin K."/>
        </authorList>
    </citation>
    <scope>NUCLEOTIDE SEQUENCE [LARGE SCALE GENOMIC DNA]</scope>
    <source>
        <strain evidence="6">cv. 9930</strain>
    </source>
</reference>
<organism evidence="5 6">
    <name type="scientific">Cucumis sativus</name>
    <name type="common">Cucumber</name>
    <dbReference type="NCBI Taxonomy" id="3659"/>
    <lineage>
        <taxon>Eukaryota</taxon>
        <taxon>Viridiplantae</taxon>
        <taxon>Streptophyta</taxon>
        <taxon>Embryophyta</taxon>
        <taxon>Tracheophyta</taxon>
        <taxon>Spermatophyta</taxon>
        <taxon>Magnoliopsida</taxon>
        <taxon>eudicotyledons</taxon>
        <taxon>Gunneridae</taxon>
        <taxon>Pentapetalae</taxon>
        <taxon>rosids</taxon>
        <taxon>fabids</taxon>
        <taxon>Cucurbitales</taxon>
        <taxon>Cucurbitaceae</taxon>
        <taxon>Benincaseae</taxon>
        <taxon>Cucumis</taxon>
    </lineage>
</organism>
<dbReference type="GO" id="GO:0016702">
    <property type="term" value="F:oxidoreductase activity, acting on single donors with incorporation of molecular oxygen, incorporation of two atoms of oxygen"/>
    <property type="evidence" value="ECO:0007669"/>
    <property type="project" value="InterPro"/>
</dbReference>
<protein>
    <recommendedName>
        <fullName evidence="4">Lipoxygenase domain-containing protein</fullName>
    </recommendedName>
</protein>
<dbReference type="InterPro" id="IPR013819">
    <property type="entry name" value="LipOase_C"/>
</dbReference>
<name>A0A0A0KX76_CUCSA</name>
<evidence type="ECO:0000256" key="2">
    <source>
        <dbReference type="ARBA" id="ARBA00022964"/>
    </source>
</evidence>
<dbReference type="InterPro" id="IPR036226">
    <property type="entry name" value="LipOase_C_sf"/>
</dbReference>
<evidence type="ECO:0000256" key="1">
    <source>
        <dbReference type="ARBA" id="ARBA00022723"/>
    </source>
</evidence>
<reference evidence="5 6" key="2">
    <citation type="journal article" date="2009" name="PLoS ONE">
        <title>An integrated genetic and cytogenetic map of the cucumber genome.</title>
        <authorList>
            <person name="Ren Y."/>
            <person name="Zhang Z."/>
            <person name="Liu J."/>
            <person name="Staub J.E."/>
            <person name="Han Y."/>
            <person name="Cheng Z."/>
            <person name="Li X."/>
            <person name="Lu J."/>
            <person name="Miao H."/>
            <person name="Kang H."/>
            <person name="Xie B."/>
            <person name="Gu X."/>
            <person name="Wang X."/>
            <person name="Du Y."/>
            <person name="Jin W."/>
            <person name="Huang S."/>
        </authorList>
    </citation>
    <scope>NUCLEOTIDE SEQUENCE [LARGE SCALE GENOMIC DNA]</scope>
    <source>
        <strain evidence="6">cv. 9930</strain>
    </source>
</reference>
<keyword evidence="3" id="KW-0560">Oxidoreductase</keyword>
<reference evidence="5 6" key="3">
    <citation type="journal article" date="2010" name="BMC Genomics">
        <title>Transcriptome sequencing and comparative analysis of cucumber flowers with different sex types.</title>
        <authorList>
            <person name="Guo S."/>
            <person name="Zheng Y."/>
            <person name="Joung J.G."/>
            <person name="Liu S."/>
            <person name="Zhang Z."/>
            <person name="Crasta O.R."/>
            <person name="Sobral B.W."/>
            <person name="Xu Y."/>
            <person name="Huang S."/>
            <person name="Fei Z."/>
        </authorList>
    </citation>
    <scope>NUCLEOTIDE SEQUENCE [LARGE SCALE GENOMIC DNA]</scope>
    <source>
        <strain evidence="6">cv. 9930</strain>
    </source>
</reference>
<proteinExistence type="predicted"/>
<gene>
    <name evidence="5" type="ORF">Csa_4G288090</name>
</gene>
<evidence type="ECO:0000259" key="4">
    <source>
        <dbReference type="PROSITE" id="PS51393"/>
    </source>
</evidence>
<evidence type="ECO:0000313" key="5">
    <source>
        <dbReference type="EMBL" id="KGN54138.1"/>
    </source>
</evidence>
<dbReference type="AlphaFoldDB" id="A0A0A0KX76"/>
<dbReference type="PROSITE" id="PS51393">
    <property type="entry name" value="LIPOXYGENASE_3"/>
    <property type="match status" value="1"/>
</dbReference>
<accession>A0A0A0KX76</accession>
<keyword evidence="6" id="KW-1185">Reference proteome</keyword>
<sequence>MRFGASFERFSAKLKELELIIDTRNVDPILKNRTGAGVTPYELLKPFSGPGVTGKGVPYSISI</sequence>
<evidence type="ECO:0000256" key="3">
    <source>
        <dbReference type="ARBA" id="ARBA00023002"/>
    </source>
</evidence>
<feature type="domain" description="Lipoxygenase" evidence="4">
    <location>
        <begin position="1"/>
        <end position="63"/>
    </location>
</feature>
<keyword evidence="1" id="KW-0479">Metal-binding</keyword>
<keyword evidence="2" id="KW-0223">Dioxygenase</keyword>
<dbReference type="SUPFAM" id="SSF48484">
    <property type="entry name" value="Lipoxigenase"/>
    <property type="match status" value="1"/>
</dbReference>
<dbReference type="Pfam" id="PF00305">
    <property type="entry name" value="Lipoxygenase"/>
    <property type="match status" value="1"/>
</dbReference>
<dbReference type="STRING" id="3659.A0A0A0KX76"/>
<evidence type="ECO:0000313" key="6">
    <source>
        <dbReference type="Proteomes" id="UP000029981"/>
    </source>
</evidence>
<dbReference type="PANTHER" id="PTHR11771">
    <property type="entry name" value="LIPOXYGENASE"/>
    <property type="match status" value="1"/>
</dbReference>
<dbReference type="Gramene" id="KGN54138">
    <property type="protein sequence ID" value="KGN54138"/>
    <property type="gene ID" value="Csa_4G288090"/>
</dbReference>
<dbReference type="GO" id="GO:0034440">
    <property type="term" value="P:lipid oxidation"/>
    <property type="evidence" value="ECO:0007669"/>
    <property type="project" value="InterPro"/>
</dbReference>
<dbReference type="EMBL" id="CM002925">
    <property type="protein sequence ID" value="KGN54138.1"/>
    <property type="molecule type" value="Genomic_DNA"/>
</dbReference>
<dbReference type="InterPro" id="IPR000907">
    <property type="entry name" value="LipOase"/>
</dbReference>
<dbReference type="GO" id="GO:0046872">
    <property type="term" value="F:metal ion binding"/>
    <property type="evidence" value="ECO:0007669"/>
    <property type="project" value="UniProtKB-KW"/>
</dbReference>
<dbReference type="Gene3D" id="1.20.245.10">
    <property type="entry name" value="Lipoxygenase-1, Domain 5"/>
    <property type="match status" value="1"/>
</dbReference>
<dbReference type="Proteomes" id="UP000029981">
    <property type="component" value="Chromosome 4"/>
</dbReference>
<reference evidence="5 6" key="1">
    <citation type="journal article" date="2009" name="Nat. Genet.">
        <title>The genome of the cucumber, Cucumis sativus L.</title>
        <authorList>
            <person name="Huang S."/>
            <person name="Li R."/>
            <person name="Zhang Z."/>
            <person name="Li L."/>
            <person name="Gu X."/>
            <person name="Fan W."/>
            <person name="Lucas W.J."/>
            <person name="Wang X."/>
            <person name="Xie B."/>
            <person name="Ni P."/>
            <person name="Ren Y."/>
            <person name="Zhu H."/>
            <person name="Li J."/>
            <person name="Lin K."/>
            <person name="Jin W."/>
            <person name="Fei Z."/>
            <person name="Li G."/>
            <person name="Staub J."/>
            <person name="Kilian A."/>
            <person name="van der Vossen E.A."/>
            <person name="Wu Y."/>
            <person name="Guo J."/>
            <person name="He J."/>
            <person name="Jia Z."/>
            <person name="Ren Y."/>
            <person name="Tian G."/>
            <person name="Lu Y."/>
            <person name="Ruan J."/>
            <person name="Qian W."/>
            <person name="Wang M."/>
            <person name="Huang Q."/>
            <person name="Li B."/>
            <person name="Xuan Z."/>
            <person name="Cao J."/>
            <person name="Asan"/>
            <person name="Wu Z."/>
            <person name="Zhang J."/>
            <person name="Cai Q."/>
            <person name="Bai Y."/>
            <person name="Zhao B."/>
            <person name="Han Y."/>
            <person name="Li Y."/>
            <person name="Li X."/>
            <person name="Wang S."/>
            <person name="Shi Q."/>
            <person name="Liu S."/>
            <person name="Cho W.K."/>
            <person name="Kim J.Y."/>
            <person name="Xu Y."/>
            <person name="Heller-Uszynska K."/>
            <person name="Miao H."/>
            <person name="Cheng Z."/>
            <person name="Zhang S."/>
            <person name="Wu J."/>
            <person name="Yang Y."/>
            <person name="Kang H."/>
            <person name="Li M."/>
            <person name="Liang H."/>
            <person name="Ren X."/>
            <person name="Shi Z."/>
            <person name="Wen M."/>
            <person name="Jian M."/>
            <person name="Yang H."/>
            <person name="Zhang G."/>
            <person name="Yang Z."/>
            <person name="Chen R."/>
            <person name="Liu S."/>
            <person name="Li J."/>
            <person name="Ma L."/>
            <person name="Liu H."/>
            <person name="Zhou Y."/>
            <person name="Zhao J."/>
            <person name="Fang X."/>
            <person name="Li G."/>
            <person name="Fang L."/>
            <person name="Li Y."/>
            <person name="Liu D."/>
            <person name="Zheng H."/>
            <person name="Zhang Y."/>
            <person name="Qin N."/>
            <person name="Li Z."/>
            <person name="Yang G."/>
            <person name="Yang S."/>
            <person name="Bolund L."/>
            <person name="Kristiansen K."/>
            <person name="Zheng H."/>
            <person name="Li S."/>
            <person name="Zhang X."/>
            <person name="Yang H."/>
            <person name="Wang J."/>
            <person name="Sun R."/>
            <person name="Zhang B."/>
            <person name="Jiang S."/>
            <person name="Wang J."/>
            <person name="Du Y."/>
            <person name="Li S."/>
        </authorList>
    </citation>
    <scope>NUCLEOTIDE SEQUENCE [LARGE SCALE GENOMIC DNA]</scope>
    <source>
        <strain evidence="6">cv. 9930</strain>
    </source>
</reference>